<feature type="domain" description="Thioredoxin" evidence="7">
    <location>
        <begin position="121"/>
        <end position="254"/>
    </location>
</feature>
<keyword evidence="3" id="KW-0735">Signal-anchor</keyword>
<dbReference type="GO" id="GO:0017004">
    <property type="term" value="P:cytochrome complex assembly"/>
    <property type="evidence" value="ECO:0007669"/>
    <property type="project" value="UniProtKB-KW"/>
</dbReference>
<dbReference type="Proteomes" id="UP000681340">
    <property type="component" value="Unassembled WGS sequence"/>
</dbReference>
<dbReference type="AlphaFoldDB" id="A0A919VK02"/>
<evidence type="ECO:0000256" key="5">
    <source>
        <dbReference type="ARBA" id="ARBA00023284"/>
    </source>
</evidence>
<dbReference type="GO" id="GO:0030313">
    <property type="term" value="C:cell envelope"/>
    <property type="evidence" value="ECO:0007669"/>
    <property type="project" value="UniProtKB-SubCell"/>
</dbReference>
<keyword evidence="2" id="KW-0201">Cytochrome c-type biogenesis</keyword>
<keyword evidence="3" id="KW-0812">Transmembrane</keyword>
<organism evidence="8 9">
    <name type="scientific">Actinoplanes auranticolor</name>
    <dbReference type="NCBI Taxonomy" id="47988"/>
    <lineage>
        <taxon>Bacteria</taxon>
        <taxon>Bacillati</taxon>
        <taxon>Actinomycetota</taxon>
        <taxon>Actinomycetes</taxon>
        <taxon>Micromonosporales</taxon>
        <taxon>Micromonosporaceae</taxon>
        <taxon>Actinoplanes</taxon>
    </lineage>
</organism>
<dbReference type="PANTHER" id="PTHR42852">
    <property type="entry name" value="THIOL:DISULFIDE INTERCHANGE PROTEIN DSBE"/>
    <property type="match status" value="1"/>
</dbReference>
<dbReference type="Gene3D" id="3.40.30.10">
    <property type="entry name" value="Glutaredoxin"/>
    <property type="match status" value="1"/>
</dbReference>
<dbReference type="GO" id="GO:0016209">
    <property type="term" value="F:antioxidant activity"/>
    <property type="evidence" value="ECO:0007669"/>
    <property type="project" value="InterPro"/>
</dbReference>
<dbReference type="CDD" id="cd02966">
    <property type="entry name" value="TlpA_like_family"/>
    <property type="match status" value="1"/>
</dbReference>
<evidence type="ECO:0000256" key="1">
    <source>
        <dbReference type="ARBA" id="ARBA00004196"/>
    </source>
</evidence>
<evidence type="ECO:0000259" key="7">
    <source>
        <dbReference type="PROSITE" id="PS51352"/>
    </source>
</evidence>
<gene>
    <name evidence="8" type="ORF">Aau02nite_17760</name>
</gene>
<evidence type="ECO:0000313" key="9">
    <source>
        <dbReference type="Proteomes" id="UP000681340"/>
    </source>
</evidence>
<dbReference type="SUPFAM" id="SSF52833">
    <property type="entry name" value="Thioredoxin-like"/>
    <property type="match status" value="1"/>
</dbReference>
<evidence type="ECO:0000256" key="6">
    <source>
        <dbReference type="SAM" id="SignalP"/>
    </source>
</evidence>
<dbReference type="InterPro" id="IPR050553">
    <property type="entry name" value="Thioredoxin_ResA/DsbE_sf"/>
</dbReference>
<accession>A0A919VK02</accession>
<name>A0A919VK02_9ACTN</name>
<keyword evidence="6" id="KW-0732">Signal</keyword>
<evidence type="ECO:0000313" key="8">
    <source>
        <dbReference type="EMBL" id="GIM65524.1"/>
    </source>
</evidence>
<dbReference type="Pfam" id="PF00578">
    <property type="entry name" value="AhpC-TSA"/>
    <property type="match status" value="1"/>
</dbReference>
<dbReference type="RefSeq" id="WP_246595007.1">
    <property type="nucleotide sequence ID" value="NZ_BAABEA010000017.1"/>
</dbReference>
<sequence length="263" mass="25848">MSRVRGGRMPARWLTPPLALLLAACTATEAPPPTAAEDAASPFTDCAALTAPLFSSAPPSSATSASSAGTPKSAASASSAALPSAALPSAALPSAALPSAALPSAALPSVGPSGSAGPAVAGAAADLPDVSLPCFTGGSPVRLTALRGPAVINLWGSWCGPCREELPVMQALADATAGRLQVIGVDTRDSRDAGASFAASRGVSFPTLFDPDQQLLTALGKVALPVTVFVAADGSRELYTGEALDKPALGALVRTHTGVTVTG</sequence>
<comment type="subcellular location">
    <subcellularLocation>
        <location evidence="1">Cell envelope</location>
    </subcellularLocation>
</comment>
<reference evidence="8" key="1">
    <citation type="submission" date="2021-03" db="EMBL/GenBank/DDBJ databases">
        <title>Whole genome shotgun sequence of Actinoplanes auranticolor NBRC 12245.</title>
        <authorList>
            <person name="Komaki H."/>
            <person name="Tamura T."/>
        </authorList>
    </citation>
    <scope>NUCLEOTIDE SEQUENCE</scope>
    <source>
        <strain evidence="8">NBRC 12245</strain>
    </source>
</reference>
<dbReference type="InterPro" id="IPR036249">
    <property type="entry name" value="Thioredoxin-like_sf"/>
</dbReference>
<dbReference type="PROSITE" id="PS00194">
    <property type="entry name" value="THIOREDOXIN_1"/>
    <property type="match status" value="1"/>
</dbReference>
<dbReference type="PROSITE" id="PS51257">
    <property type="entry name" value="PROKAR_LIPOPROTEIN"/>
    <property type="match status" value="1"/>
</dbReference>
<feature type="signal peptide" evidence="6">
    <location>
        <begin position="1"/>
        <end position="29"/>
    </location>
</feature>
<dbReference type="EMBL" id="BOQL01000017">
    <property type="protein sequence ID" value="GIM65524.1"/>
    <property type="molecule type" value="Genomic_DNA"/>
</dbReference>
<keyword evidence="4" id="KW-1015">Disulfide bond</keyword>
<dbReference type="InterPro" id="IPR013766">
    <property type="entry name" value="Thioredoxin_domain"/>
</dbReference>
<evidence type="ECO:0000256" key="2">
    <source>
        <dbReference type="ARBA" id="ARBA00022748"/>
    </source>
</evidence>
<comment type="caution">
    <text evidence="8">The sequence shown here is derived from an EMBL/GenBank/DDBJ whole genome shotgun (WGS) entry which is preliminary data.</text>
</comment>
<dbReference type="GO" id="GO:0016491">
    <property type="term" value="F:oxidoreductase activity"/>
    <property type="evidence" value="ECO:0007669"/>
    <property type="project" value="InterPro"/>
</dbReference>
<dbReference type="PROSITE" id="PS51352">
    <property type="entry name" value="THIOREDOXIN_2"/>
    <property type="match status" value="1"/>
</dbReference>
<protein>
    <recommendedName>
        <fullName evidence="7">Thioredoxin domain-containing protein</fullName>
    </recommendedName>
</protein>
<dbReference type="PANTHER" id="PTHR42852:SF6">
    <property type="entry name" value="THIOL:DISULFIDE INTERCHANGE PROTEIN DSBE"/>
    <property type="match status" value="1"/>
</dbReference>
<evidence type="ECO:0000256" key="3">
    <source>
        <dbReference type="ARBA" id="ARBA00022968"/>
    </source>
</evidence>
<proteinExistence type="predicted"/>
<dbReference type="InterPro" id="IPR000866">
    <property type="entry name" value="AhpC/TSA"/>
</dbReference>
<keyword evidence="9" id="KW-1185">Reference proteome</keyword>
<dbReference type="InterPro" id="IPR017937">
    <property type="entry name" value="Thioredoxin_CS"/>
</dbReference>
<feature type="chain" id="PRO_5038801355" description="Thioredoxin domain-containing protein" evidence="6">
    <location>
        <begin position="30"/>
        <end position="263"/>
    </location>
</feature>
<keyword evidence="5" id="KW-0676">Redox-active center</keyword>
<evidence type="ECO:0000256" key="4">
    <source>
        <dbReference type="ARBA" id="ARBA00023157"/>
    </source>
</evidence>